<dbReference type="RefSeq" id="WP_338787742.1">
    <property type="nucleotide sequence ID" value="NZ_CP147403.1"/>
</dbReference>
<dbReference type="SUPFAM" id="SSF51735">
    <property type="entry name" value="NAD(P)-binding Rossmann-fold domains"/>
    <property type="match status" value="1"/>
</dbReference>
<dbReference type="Pfam" id="PF13561">
    <property type="entry name" value="adh_short_C2"/>
    <property type="match status" value="1"/>
</dbReference>
<sequence length="265" mass="28023">MEDVNIGKLTSKTLEGRVALVTGGSAGIGFGAAKRLSEAGAFVYIVSRRQEQIEQASARLGTSVRGIAVDVTKKDDLERLAETIQKEHGGLDIIFANAGGGKPIAFEELTGEDIDHLLGVNIKGVIFTVQTMLPILKDGASVILNASITADMGLPGFAVYAATKAAVRSLARSWTTDLKHRGIRVNSVSPGVVPTEGYRTEQKMTEEQVADYAQRVTSEIPIGRVGTPEDIGDAVVFLASYASSFITGIDLVVDGGQTRVYAGKN</sequence>
<evidence type="ECO:0000313" key="3">
    <source>
        <dbReference type="EMBL" id="WXB89017.1"/>
    </source>
</evidence>
<keyword evidence="4" id="KW-1185">Reference proteome</keyword>
<dbReference type="InterPro" id="IPR036291">
    <property type="entry name" value="NAD(P)-bd_dom_sf"/>
</dbReference>
<keyword evidence="2" id="KW-0560">Oxidoreductase</keyword>
<protein>
    <submittedName>
        <fullName evidence="3">SDR family oxidoreductase</fullName>
    </submittedName>
</protein>
<dbReference type="InterPro" id="IPR002347">
    <property type="entry name" value="SDR_fam"/>
</dbReference>
<dbReference type="EMBL" id="CP147403">
    <property type="protein sequence ID" value="WXB89017.1"/>
    <property type="molecule type" value="Genomic_DNA"/>
</dbReference>
<dbReference type="PANTHER" id="PTHR42760">
    <property type="entry name" value="SHORT-CHAIN DEHYDROGENASES/REDUCTASES FAMILY MEMBER"/>
    <property type="match status" value="1"/>
</dbReference>
<dbReference type="CDD" id="cd05233">
    <property type="entry name" value="SDR_c"/>
    <property type="match status" value="1"/>
</dbReference>
<proteinExistence type="inferred from homology"/>
<dbReference type="PANTHER" id="PTHR42760:SF133">
    <property type="entry name" value="3-OXOACYL-[ACYL-CARRIER-PROTEIN] REDUCTASE"/>
    <property type="match status" value="1"/>
</dbReference>
<dbReference type="Gene3D" id="3.40.50.720">
    <property type="entry name" value="NAD(P)-binding Rossmann-like Domain"/>
    <property type="match status" value="1"/>
</dbReference>
<accession>A0ABZ2MV89</accession>
<reference evidence="3 4" key="1">
    <citation type="submission" date="2024-02" db="EMBL/GenBank/DDBJ databases">
        <title>Seven novel Bacillus-like species.</title>
        <authorList>
            <person name="Liu G."/>
        </authorList>
    </citation>
    <scope>NUCLEOTIDE SEQUENCE [LARGE SCALE GENOMIC DNA]</scope>
    <source>
        <strain evidence="3 4">FJAT-53654</strain>
    </source>
</reference>
<evidence type="ECO:0000256" key="2">
    <source>
        <dbReference type="ARBA" id="ARBA00023002"/>
    </source>
</evidence>
<comment type="similarity">
    <text evidence="1">Belongs to the short-chain dehydrogenases/reductases (SDR) family.</text>
</comment>
<dbReference type="Proteomes" id="UP001368328">
    <property type="component" value="Chromosome"/>
</dbReference>
<evidence type="ECO:0000256" key="1">
    <source>
        <dbReference type="ARBA" id="ARBA00006484"/>
    </source>
</evidence>
<dbReference type="PRINTS" id="PR00081">
    <property type="entry name" value="GDHRDH"/>
</dbReference>
<organism evidence="3 4">
    <name type="scientific">Metabacillus rhizosphaerae</name>
    <dbReference type="NCBI Taxonomy" id="3117747"/>
    <lineage>
        <taxon>Bacteria</taxon>
        <taxon>Bacillati</taxon>
        <taxon>Bacillota</taxon>
        <taxon>Bacilli</taxon>
        <taxon>Bacillales</taxon>
        <taxon>Bacillaceae</taxon>
        <taxon>Metabacillus</taxon>
    </lineage>
</organism>
<evidence type="ECO:0000313" key="4">
    <source>
        <dbReference type="Proteomes" id="UP001368328"/>
    </source>
</evidence>
<gene>
    <name evidence="3" type="ORF">WCV66_01545</name>
</gene>
<name>A0ABZ2MV89_9BACI</name>